<name>A0A191ZU31_9RALS</name>
<evidence type="ECO:0000256" key="7">
    <source>
        <dbReference type="ARBA" id="ARBA00023014"/>
    </source>
</evidence>
<dbReference type="PANTHER" id="PTHR43756:SF5">
    <property type="entry name" value="CHOLINE MONOOXYGENASE, CHLOROPLASTIC"/>
    <property type="match status" value="1"/>
</dbReference>
<dbReference type="GO" id="GO:0016491">
    <property type="term" value="F:oxidoreductase activity"/>
    <property type="evidence" value="ECO:0007669"/>
    <property type="project" value="UniProtKB-KW"/>
</dbReference>
<dbReference type="SUPFAM" id="SSF55961">
    <property type="entry name" value="Bet v1-like"/>
    <property type="match status" value="1"/>
</dbReference>
<dbReference type="RefSeq" id="WP_064802041.1">
    <property type="nucleotide sequence ID" value="NZ_CP016022.1"/>
</dbReference>
<evidence type="ECO:0000256" key="1">
    <source>
        <dbReference type="ARBA" id="ARBA00001962"/>
    </source>
</evidence>
<dbReference type="EMBL" id="CP016022">
    <property type="protein sequence ID" value="ANJ71604.1"/>
    <property type="molecule type" value="Genomic_DNA"/>
</dbReference>
<accession>A0A191ZU31</accession>
<dbReference type="OrthoDB" id="9790995at2"/>
<dbReference type="Pfam" id="PF00848">
    <property type="entry name" value="Ring_hydroxyl_A"/>
    <property type="match status" value="1"/>
</dbReference>
<dbReference type="InterPro" id="IPR036922">
    <property type="entry name" value="Rieske_2Fe-2S_sf"/>
</dbReference>
<dbReference type="CDD" id="cd00680">
    <property type="entry name" value="RHO_alpha_C"/>
    <property type="match status" value="1"/>
</dbReference>
<evidence type="ECO:0000256" key="8">
    <source>
        <dbReference type="ARBA" id="ARBA00023027"/>
    </source>
</evidence>
<sequence>MLENKLSRQYWHLVAHRRELPANNDYLKLKWAAGDVVVFNDGGDLVAFDNLCPHRGTRFFVDESGNAPAHCPYHGWSYRGGKVHVPNPDRFKPCDLSSARLNAFQMDWAGDFLFIGIEPKMSLPEQLGEVMPLLEDISFNIAGRFDFSQYDYQCNWRIALENALEPYHIDLIHPESLGALRLTDGANTFHGLNSVWRAELGDARLDKRLKSMSRLFSVDFQYEGYLSLYVFPYAMLSSTYGFSYSLQNFFPASAANLTHFSSRLLTAPSLPGKQALADVFFQSTAAVNRQVFEEDHEICRRVPSEAIDTHTILADNEEKIRHFRASIAAS</sequence>
<keyword evidence="10" id="KW-1185">Reference proteome</keyword>
<proteinExistence type="inferred from homology"/>
<dbReference type="InterPro" id="IPR015879">
    <property type="entry name" value="Ring_hydroxy_dOase_asu_C_dom"/>
</dbReference>
<evidence type="ECO:0000256" key="5">
    <source>
        <dbReference type="ARBA" id="ARBA00023002"/>
    </source>
</evidence>
<dbReference type="SUPFAM" id="SSF50022">
    <property type="entry name" value="ISP domain"/>
    <property type="match status" value="1"/>
</dbReference>
<keyword evidence="6" id="KW-0408">Iron</keyword>
<organism evidence="9 10">
    <name type="scientific">Ralstonia insidiosa</name>
    <dbReference type="NCBI Taxonomy" id="190721"/>
    <lineage>
        <taxon>Bacteria</taxon>
        <taxon>Pseudomonadati</taxon>
        <taxon>Pseudomonadota</taxon>
        <taxon>Betaproteobacteria</taxon>
        <taxon>Burkholderiales</taxon>
        <taxon>Burkholderiaceae</taxon>
        <taxon>Ralstonia</taxon>
    </lineage>
</organism>
<dbReference type="AlphaFoldDB" id="A0A191ZU31"/>
<dbReference type="Pfam" id="PF00355">
    <property type="entry name" value="Rieske"/>
    <property type="match status" value="1"/>
</dbReference>
<dbReference type="Proteomes" id="UP000078572">
    <property type="component" value="Chromosome 1"/>
</dbReference>
<comment type="cofactor">
    <cofactor evidence="1">
        <name>Fe cation</name>
        <dbReference type="ChEBI" id="CHEBI:24875"/>
    </cofactor>
</comment>
<dbReference type="PANTHER" id="PTHR43756">
    <property type="entry name" value="CHOLINE MONOOXYGENASE, CHLOROPLASTIC"/>
    <property type="match status" value="1"/>
</dbReference>
<evidence type="ECO:0000256" key="4">
    <source>
        <dbReference type="ARBA" id="ARBA00022723"/>
    </source>
</evidence>
<keyword evidence="5" id="KW-0560">Oxidoreductase</keyword>
<dbReference type="GeneID" id="61525080"/>
<keyword evidence="8" id="KW-0520">NAD</keyword>
<protein>
    <submittedName>
        <fullName evidence="9">Rieske (2Fe-2S) protein</fullName>
    </submittedName>
</protein>
<dbReference type="InterPro" id="IPR001663">
    <property type="entry name" value="Rng_hydr_dOase-A"/>
</dbReference>
<keyword evidence="4" id="KW-0479">Metal-binding</keyword>
<evidence type="ECO:0000313" key="10">
    <source>
        <dbReference type="Proteomes" id="UP000078572"/>
    </source>
</evidence>
<dbReference type="Gene3D" id="2.102.10.10">
    <property type="entry name" value="Rieske [2Fe-2S] iron-sulphur domain"/>
    <property type="match status" value="1"/>
</dbReference>
<evidence type="ECO:0000256" key="2">
    <source>
        <dbReference type="ARBA" id="ARBA00008751"/>
    </source>
</evidence>
<dbReference type="CDD" id="cd03469">
    <property type="entry name" value="Rieske_RO_Alpha_N"/>
    <property type="match status" value="1"/>
</dbReference>
<keyword evidence="7" id="KW-0411">Iron-sulfur</keyword>
<evidence type="ECO:0000313" key="9">
    <source>
        <dbReference type="EMBL" id="ANJ71604.1"/>
    </source>
</evidence>
<comment type="similarity">
    <text evidence="2">Belongs to the bacterial ring-hydroxylating dioxygenase alpha subunit family.</text>
</comment>
<keyword evidence="3" id="KW-0001">2Fe-2S</keyword>
<dbReference type="PROSITE" id="PS51296">
    <property type="entry name" value="RIESKE"/>
    <property type="match status" value="1"/>
</dbReference>
<dbReference type="PROSITE" id="PS00570">
    <property type="entry name" value="RING_HYDROXYL_ALPHA"/>
    <property type="match status" value="1"/>
</dbReference>
<dbReference type="InterPro" id="IPR015881">
    <property type="entry name" value="ARHD_Rieske_2Fe_2S"/>
</dbReference>
<dbReference type="InterPro" id="IPR017941">
    <property type="entry name" value="Rieske_2Fe-2S"/>
</dbReference>
<dbReference type="Gene3D" id="3.90.380.10">
    <property type="entry name" value="Naphthalene 1,2-dioxygenase Alpha Subunit, Chain A, domain 1"/>
    <property type="match status" value="1"/>
</dbReference>
<reference evidence="10" key="1">
    <citation type="submission" date="2016-06" db="EMBL/GenBank/DDBJ databases">
        <authorList>
            <person name="Xu Y."/>
            <person name="Nagy A."/>
            <person name="Yan X."/>
            <person name="Kim S.W."/>
            <person name="Haley B."/>
            <person name="Liu N.T."/>
            <person name="Nou X."/>
        </authorList>
    </citation>
    <scope>NUCLEOTIDE SEQUENCE [LARGE SCALE GENOMIC DNA]</scope>
    <source>
        <strain evidence="10">ATCC 49129</strain>
    </source>
</reference>
<gene>
    <name evidence="9" type="ORF">A9Y76_03530</name>
</gene>
<dbReference type="GO" id="GO:0005506">
    <property type="term" value="F:iron ion binding"/>
    <property type="evidence" value="ECO:0007669"/>
    <property type="project" value="InterPro"/>
</dbReference>
<dbReference type="GO" id="GO:0051537">
    <property type="term" value="F:2 iron, 2 sulfur cluster binding"/>
    <property type="evidence" value="ECO:0007669"/>
    <property type="project" value="UniProtKB-KW"/>
</dbReference>
<evidence type="ECO:0000256" key="3">
    <source>
        <dbReference type="ARBA" id="ARBA00022714"/>
    </source>
</evidence>
<evidence type="ECO:0000256" key="6">
    <source>
        <dbReference type="ARBA" id="ARBA00023004"/>
    </source>
</evidence>